<dbReference type="Proteomes" id="UP000594638">
    <property type="component" value="Unassembled WGS sequence"/>
</dbReference>
<reference evidence="1 2" key="1">
    <citation type="submission" date="2019-12" db="EMBL/GenBank/DDBJ databases">
        <authorList>
            <person name="Alioto T."/>
            <person name="Alioto T."/>
            <person name="Gomez Garrido J."/>
        </authorList>
    </citation>
    <scope>NUCLEOTIDE SEQUENCE [LARGE SCALE GENOMIC DNA]</scope>
</reference>
<dbReference type="Gramene" id="OE9A038783T1">
    <property type="protein sequence ID" value="OE9A038783C1"/>
    <property type="gene ID" value="OE9A038783"/>
</dbReference>
<name>A0A8S0RN71_OLEEU</name>
<evidence type="ECO:0000313" key="2">
    <source>
        <dbReference type="Proteomes" id="UP000594638"/>
    </source>
</evidence>
<protein>
    <submittedName>
        <fullName evidence="1">Uncharacterized protein</fullName>
    </submittedName>
</protein>
<accession>A0A8S0RN71</accession>
<proteinExistence type="predicted"/>
<dbReference type="EMBL" id="CACTIH010003670">
    <property type="protein sequence ID" value="CAA2981379.1"/>
    <property type="molecule type" value="Genomic_DNA"/>
</dbReference>
<evidence type="ECO:0000313" key="1">
    <source>
        <dbReference type="EMBL" id="CAA2981379.1"/>
    </source>
</evidence>
<dbReference type="AlphaFoldDB" id="A0A8S0RN71"/>
<dbReference type="InterPro" id="IPR029063">
    <property type="entry name" value="SAM-dependent_MTases_sf"/>
</dbReference>
<gene>
    <name evidence="1" type="ORF">OLEA9_A038783</name>
</gene>
<organism evidence="1 2">
    <name type="scientific">Olea europaea subsp. europaea</name>
    <dbReference type="NCBI Taxonomy" id="158383"/>
    <lineage>
        <taxon>Eukaryota</taxon>
        <taxon>Viridiplantae</taxon>
        <taxon>Streptophyta</taxon>
        <taxon>Embryophyta</taxon>
        <taxon>Tracheophyta</taxon>
        <taxon>Spermatophyta</taxon>
        <taxon>Magnoliopsida</taxon>
        <taxon>eudicotyledons</taxon>
        <taxon>Gunneridae</taxon>
        <taxon>Pentapetalae</taxon>
        <taxon>asterids</taxon>
        <taxon>lamiids</taxon>
        <taxon>Lamiales</taxon>
        <taxon>Oleaceae</taxon>
        <taxon>Oleeae</taxon>
        <taxon>Olea</taxon>
    </lineage>
</organism>
<sequence>MAYGDDIQPLVCDNGTGMVKDVEIDEEVDVIVSVWMGYMLLYEVKSYHKATAMLVRNHGVYIGVDYWISAKTFYWI</sequence>
<dbReference type="Gene3D" id="3.40.50.150">
    <property type="entry name" value="Vaccinia Virus protein VP39"/>
    <property type="match status" value="1"/>
</dbReference>
<keyword evidence="2" id="KW-1185">Reference proteome</keyword>
<comment type="caution">
    <text evidence="1">The sequence shown here is derived from an EMBL/GenBank/DDBJ whole genome shotgun (WGS) entry which is preliminary data.</text>
</comment>